<sequence length="69" mass="7323">MPLAVPAVVIASIMLVGVLAAVGVLLPAWAKDYGAELVYSAAVIYVGLAIRLLWWGVAVLRDRVTDSEE</sequence>
<proteinExistence type="predicted"/>
<comment type="caution">
    <text evidence="2">The sequence shown here is derived from an EMBL/GenBank/DDBJ whole genome shotgun (WGS) entry which is preliminary data.</text>
</comment>
<evidence type="ECO:0000313" key="3">
    <source>
        <dbReference type="Proteomes" id="UP000807309"/>
    </source>
</evidence>
<dbReference type="Proteomes" id="UP000807309">
    <property type="component" value="Unassembled WGS sequence"/>
</dbReference>
<gene>
    <name evidence="2" type="ORF">IU470_30380</name>
</gene>
<reference evidence="2 3" key="1">
    <citation type="submission" date="2020-10" db="EMBL/GenBank/DDBJ databases">
        <title>Identification of Nocardia species via Next-generation sequencing and recognition of intraspecies genetic diversity.</title>
        <authorList>
            <person name="Li P."/>
            <person name="Li P."/>
            <person name="Lu B."/>
        </authorList>
    </citation>
    <scope>NUCLEOTIDE SEQUENCE [LARGE SCALE GENOMIC DNA]</scope>
    <source>
        <strain evidence="2 3">N-11</strain>
    </source>
</reference>
<name>A0ABS0CGC7_9NOCA</name>
<feature type="transmembrane region" description="Helical" evidence="1">
    <location>
        <begin position="6"/>
        <end position="30"/>
    </location>
</feature>
<evidence type="ECO:0000313" key="2">
    <source>
        <dbReference type="EMBL" id="MBF6229386.1"/>
    </source>
</evidence>
<accession>A0ABS0CGC7</accession>
<organism evidence="2 3">
    <name type="scientific">Nocardia abscessus</name>
    <dbReference type="NCBI Taxonomy" id="120957"/>
    <lineage>
        <taxon>Bacteria</taxon>
        <taxon>Bacillati</taxon>
        <taxon>Actinomycetota</taxon>
        <taxon>Actinomycetes</taxon>
        <taxon>Mycobacteriales</taxon>
        <taxon>Nocardiaceae</taxon>
        <taxon>Nocardia</taxon>
    </lineage>
</organism>
<evidence type="ECO:0008006" key="4">
    <source>
        <dbReference type="Google" id="ProtNLM"/>
    </source>
</evidence>
<evidence type="ECO:0000256" key="1">
    <source>
        <dbReference type="SAM" id="Phobius"/>
    </source>
</evidence>
<keyword evidence="1" id="KW-1133">Transmembrane helix</keyword>
<keyword evidence="1" id="KW-0472">Membrane</keyword>
<dbReference type="RefSeq" id="WP_195036234.1">
    <property type="nucleotide sequence ID" value="NZ_JADLRE010000036.1"/>
</dbReference>
<protein>
    <recommendedName>
        <fullName evidence="4">Integral membrane protein</fullName>
    </recommendedName>
</protein>
<keyword evidence="3" id="KW-1185">Reference proteome</keyword>
<dbReference type="EMBL" id="JADLRE010000036">
    <property type="protein sequence ID" value="MBF6229386.1"/>
    <property type="molecule type" value="Genomic_DNA"/>
</dbReference>
<feature type="transmembrane region" description="Helical" evidence="1">
    <location>
        <begin position="37"/>
        <end position="57"/>
    </location>
</feature>
<keyword evidence="1" id="KW-0812">Transmembrane</keyword>